<feature type="transmembrane region" description="Helical" evidence="6">
    <location>
        <begin position="169"/>
        <end position="189"/>
    </location>
</feature>
<dbReference type="EMBL" id="JPKY01000033">
    <property type="protein sequence ID" value="KFH45354.1"/>
    <property type="molecule type" value="Genomic_DNA"/>
</dbReference>
<keyword evidence="5 6" id="KW-0472">Membrane</keyword>
<accession>A0A086T7M2</accession>
<dbReference type="Pfam" id="PF07690">
    <property type="entry name" value="MFS_1"/>
    <property type="match status" value="1"/>
</dbReference>
<keyword evidence="2" id="KW-0813">Transport</keyword>
<evidence type="ECO:0000256" key="4">
    <source>
        <dbReference type="ARBA" id="ARBA00022989"/>
    </source>
</evidence>
<evidence type="ECO:0000313" key="9">
    <source>
        <dbReference type="Proteomes" id="UP000029964"/>
    </source>
</evidence>
<keyword evidence="9" id="KW-1185">Reference proteome</keyword>
<reference evidence="9" key="1">
    <citation type="journal article" date="2014" name="Genome Announc.">
        <title>Genome sequence and annotation of Acremonium chrysogenum, producer of the beta-lactam antibiotic cephalosporin C.</title>
        <authorList>
            <person name="Terfehr D."/>
            <person name="Dahlmann T.A."/>
            <person name="Specht T."/>
            <person name="Zadra I."/>
            <person name="Kuernsteiner H."/>
            <person name="Kueck U."/>
        </authorList>
    </citation>
    <scope>NUCLEOTIDE SEQUENCE [LARGE SCALE GENOMIC DNA]</scope>
    <source>
        <strain evidence="9">ATCC 11550 / CBS 779.69 / DSM 880 / IAM 14645 / JCM 23072 / IMI 49137</strain>
    </source>
</reference>
<feature type="transmembrane region" description="Helical" evidence="6">
    <location>
        <begin position="323"/>
        <end position="343"/>
    </location>
</feature>
<gene>
    <name evidence="8" type="ORF">ACRE_038240</name>
</gene>
<feature type="transmembrane region" description="Helical" evidence="6">
    <location>
        <begin position="212"/>
        <end position="233"/>
    </location>
</feature>
<evidence type="ECO:0000256" key="6">
    <source>
        <dbReference type="SAM" id="Phobius"/>
    </source>
</evidence>
<evidence type="ECO:0000256" key="2">
    <source>
        <dbReference type="ARBA" id="ARBA00022448"/>
    </source>
</evidence>
<feature type="domain" description="Major facilitator superfamily (MFS) profile" evidence="7">
    <location>
        <begin position="16"/>
        <end position="506"/>
    </location>
</feature>
<comment type="caution">
    <text evidence="8">The sequence shown here is derived from an EMBL/GenBank/DDBJ whole genome shotgun (WGS) entry which is preliminary data.</text>
</comment>
<dbReference type="AlphaFoldDB" id="A0A086T7M2"/>
<dbReference type="SUPFAM" id="SSF103473">
    <property type="entry name" value="MFS general substrate transporter"/>
    <property type="match status" value="1"/>
</dbReference>
<evidence type="ECO:0000259" key="7">
    <source>
        <dbReference type="PROSITE" id="PS50850"/>
    </source>
</evidence>
<feature type="transmembrane region" description="Helical" evidence="6">
    <location>
        <begin position="350"/>
        <end position="368"/>
    </location>
</feature>
<dbReference type="HOGENOM" id="CLU_000960_22_1_1"/>
<comment type="subcellular location">
    <subcellularLocation>
        <location evidence="1">Membrane</location>
        <topology evidence="1">Multi-pass membrane protein</topology>
    </subcellularLocation>
</comment>
<evidence type="ECO:0000313" key="8">
    <source>
        <dbReference type="EMBL" id="KFH45354.1"/>
    </source>
</evidence>
<feature type="transmembrane region" description="Helical" evidence="6">
    <location>
        <begin position="12"/>
        <end position="31"/>
    </location>
</feature>
<dbReference type="InterPro" id="IPR020846">
    <property type="entry name" value="MFS_dom"/>
</dbReference>
<feature type="transmembrane region" description="Helical" evidence="6">
    <location>
        <begin position="413"/>
        <end position="434"/>
    </location>
</feature>
<feature type="transmembrane region" description="Helical" evidence="6">
    <location>
        <begin position="283"/>
        <end position="303"/>
    </location>
</feature>
<dbReference type="FunFam" id="1.20.1250.20:FF:000196">
    <property type="entry name" value="MFS toxin efflux pump (AflT)"/>
    <property type="match status" value="1"/>
</dbReference>
<feature type="transmembrane region" description="Helical" evidence="6">
    <location>
        <begin position="138"/>
        <end position="157"/>
    </location>
</feature>
<dbReference type="PROSITE" id="PS50850">
    <property type="entry name" value="MFS"/>
    <property type="match status" value="1"/>
</dbReference>
<dbReference type="CDD" id="cd17502">
    <property type="entry name" value="MFS_Azr1_MDR_like"/>
    <property type="match status" value="1"/>
</dbReference>
<proteinExistence type="predicted"/>
<dbReference type="Proteomes" id="UP000029964">
    <property type="component" value="Unassembled WGS sequence"/>
</dbReference>
<feature type="transmembrane region" description="Helical" evidence="6">
    <location>
        <begin position="374"/>
        <end position="392"/>
    </location>
</feature>
<feature type="transmembrane region" description="Helical" evidence="6">
    <location>
        <begin position="485"/>
        <end position="503"/>
    </location>
</feature>
<evidence type="ECO:0000256" key="5">
    <source>
        <dbReference type="ARBA" id="ARBA00023136"/>
    </source>
</evidence>
<dbReference type="GO" id="GO:0022857">
    <property type="term" value="F:transmembrane transporter activity"/>
    <property type="evidence" value="ECO:0007669"/>
    <property type="project" value="InterPro"/>
</dbReference>
<dbReference type="OrthoDB" id="10021397at2759"/>
<evidence type="ECO:0000256" key="3">
    <source>
        <dbReference type="ARBA" id="ARBA00022692"/>
    </source>
</evidence>
<name>A0A086T7M2_HAPC1</name>
<dbReference type="PANTHER" id="PTHR23501:SF198">
    <property type="entry name" value="AZOLE RESISTANCE PROTEIN 1-RELATED"/>
    <property type="match status" value="1"/>
</dbReference>
<keyword evidence="4 6" id="KW-1133">Transmembrane helix</keyword>
<keyword evidence="3 6" id="KW-0812">Transmembrane</keyword>
<protein>
    <submittedName>
        <fullName evidence="8">Putative HC-toxin efflux carrier-like protein</fullName>
    </submittedName>
</protein>
<dbReference type="GO" id="GO:0005886">
    <property type="term" value="C:plasma membrane"/>
    <property type="evidence" value="ECO:0007669"/>
    <property type="project" value="TreeGrafter"/>
</dbReference>
<feature type="transmembrane region" description="Helical" evidence="6">
    <location>
        <begin position="81"/>
        <end position="99"/>
    </location>
</feature>
<dbReference type="PANTHER" id="PTHR23501">
    <property type="entry name" value="MAJOR FACILITATOR SUPERFAMILY"/>
    <property type="match status" value="1"/>
</dbReference>
<dbReference type="InterPro" id="IPR036259">
    <property type="entry name" value="MFS_trans_sf"/>
</dbReference>
<dbReference type="InterPro" id="IPR011701">
    <property type="entry name" value="MFS"/>
</dbReference>
<feature type="transmembrane region" description="Helical" evidence="6">
    <location>
        <begin position="105"/>
        <end position="126"/>
    </location>
</feature>
<organism evidence="8 9">
    <name type="scientific">Hapsidospora chrysogenum (strain ATCC 11550 / CBS 779.69 / DSM 880 / IAM 14645 / JCM 23072 / IMI 49137)</name>
    <name type="common">Acremonium chrysogenum</name>
    <dbReference type="NCBI Taxonomy" id="857340"/>
    <lineage>
        <taxon>Eukaryota</taxon>
        <taxon>Fungi</taxon>
        <taxon>Dikarya</taxon>
        <taxon>Ascomycota</taxon>
        <taxon>Pezizomycotina</taxon>
        <taxon>Sordariomycetes</taxon>
        <taxon>Hypocreomycetidae</taxon>
        <taxon>Hypocreales</taxon>
        <taxon>Bionectriaceae</taxon>
        <taxon>Hapsidospora</taxon>
    </lineage>
</organism>
<dbReference type="Gene3D" id="1.20.1250.20">
    <property type="entry name" value="MFS general substrate transporter like domains"/>
    <property type="match status" value="2"/>
</dbReference>
<sequence>MEANSSFYTGFRLYTVFIVLALSVLVVGLDASIVATANPKITDDFKSLADVGWYGSVFQLAVCATQLTWGKVYLLFPVKRVFIGSIFTFEVGSVISAAAPSSSVFIVGRAISGLGSAGMTGGSLLIMAQCVPLHRRPVFIALIGAMEALGYITGPLLGGAITDKASWRWCFWINLPVGAVTIIVLQLLIKPHRNTKIALALSMPFVAKLKRFDWWGTLALGPAILSLILALQWGGSKYPWSDARILVPLVIGVVLLVVFFVLQVYIAPDKATIPVRVLKSRSVIFGALFSFSLSAALSIWTYYLPLWFQGVKGASALDTGVMLLPAILGLISGVIIGSSLVTWIGYYTPLAVVCGILAPVAGGLLTTLRSDTPQPVWICYLVFVGVACGLGFQQPQIAVQTVLDDQDVPAGTALIFFSQSVASAIFISLGNSIFLNSLIARLKVTAPGVSSETLLANGATTLMTAVPAKLRDAVLRAYNDAICNVFFAALAMCGLVAFLAWGMEFRSIKPSKKRDSIALRGSYIRPLSIHG</sequence>
<feature type="transmembrane region" description="Helical" evidence="6">
    <location>
        <begin position="245"/>
        <end position="262"/>
    </location>
</feature>
<evidence type="ECO:0000256" key="1">
    <source>
        <dbReference type="ARBA" id="ARBA00004141"/>
    </source>
</evidence>